<dbReference type="GO" id="GO:0030286">
    <property type="term" value="C:dynein complex"/>
    <property type="evidence" value="ECO:0007669"/>
    <property type="project" value="UniProtKB-KW"/>
</dbReference>
<reference evidence="6 7" key="1">
    <citation type="submission" date="2019-08" db="EMBL/GenBank/DDBJ databases">
        <authorList>
            <person name="Alioto T."/>
            <person name="Alioto T."/>
            <person name="Gomez Garrido J."/>
        </authorList>
    </citation>
    <scope>NUCLEOTIDE SEQUENCE [LARGE SCALE GENOMIC DNA]</scope>
</reference>
<evidence type="ECO:0000256" key="5">
    <source>
        <dbReference type="SAM" id="Coils"/>
    </source>
</evidence>
<accession>A0A5E4M7H3</accession>
<sequence>MAERIVPLEINLVRYDTPVLVTQREEKLPKKKLKGKDGLVSNQKIKESDEILNCIIPPREWEANGNLWRQKVSSQPATRMDVIKLTEMMNMSLQHLQARETGICPTRRALYSQCFDEMIRQITINCAESGLLLVKVRDEFKMTMDAYRLLYENTKEIRIKKSLSAELNMLDMQDRLTEMEAIKQKTEDNLAIAIAKYEIAQRQGTEQRIAEQQRHNDEINFLERTNQQLKAQIEGIIAPKK</sequence>
<protein>
    <submittedName>
        <fullName evidence="6">Axonemal dynein light chain</fullName>
    </submittedName>
</protein>
<dbReference type="EMBL" id="CABPRJ010000011">
    <property type="protein sequence ID" value="VVC25308.1"/>
    <property type="molecule type" value="Genomic_DNA"/>
</dbReference>
<dbReference type="AlphaFoldDB" id="A0A5E4M7H3"/>
<dbReference type="Proteomes" id="UP000325440">
    <property type="component" value="Unassembled WGS sequence"/>
</dbReference>
<dbReference type="GO" id="GO:0097546">
    <property type="term" value="C:ciliary base"/>
    <property type="evidence" value="ECO:0007669"/>
    <property type="project" value="TreeGrafter"/>
</dbReference>
<comment type="similarity">
    <text evidence="4">Belongs to the inner dynein arm light chain family.</text>
</comment>
<evidence type="ECO:0000313" key="7">
    <source>
        <dbReference type="Proteomes" id="UP000325440"/>
    </source>
</evidence>
<keyword evidence="1" id="KW-0243">Dynein</keyword>
<dbReference type="PANTHER" id="PTHR13183:SF0">
    <property type="entry name" value="AXONEMAL DYNEIN LIGHT INTERMEDIATE POLYPEPTIDE 1"/>
    <property type="match status" value="1"/>
</dbReference>
<evidence type="ECO:0000313" key="6">
    <source>
        <dbReference type="EMBL" id="VVC25308.1"/>
    </source>
</evidence>
<evidence type="ECO:0000256" key="4">
    <source>
        <dbReference type="ARBA" id="ARBA00038114"/>
    </source>
</evidence>
<dbReference type="OrthoDB" id="273640at2759"/>
<dbReference type="GO" id="GO:0045504">
    <property type="term" value="F:dynein heavy chain binding"/>
    <property type="evidence" value="ECO:0007669"/>
    <property type="project" value="TreeGrafter"/>
</dbReference>
<feature type="coiled-coil region" evidence="5">
    <location>
        <begin position="169"/>
        <end position="232"/>
    </location>
</feature>
<name>A0A5E4M7H3_9HEMI</name>
<proteinExistence type="inferred from homology"/>
<organism evidence="6 7">
    <name type="scientific">Cinara cedri</name>
    <dbReference type="NCBI Taxonomy" id="506608"/>
    <lineage>
        <taxon>Eukaryota</taxon>
        <taxon>Metazoa</taxon>
        <taxon>Ecdysozoa</taxon>
        <taxon>Arthropoda</taxon>
        <taxon>Hexapoda</taxon>
        <taxon>Insecta</taxon>
        <taxon>Pterygota</taxon>
        <taxon>Neoptera</taxon>
        <taxon>Paraneoptera</taxon>
        <taxon>Hemiptera</taxon>
        <taxon>Sternorrhyncha</taxon>
        <taxon>Aphidomorpha</taxon>
        <taxon>Aphidoidea</taxon>
        <taxon>Aphididae</taxon>
        <taxon>Lachninae</taxon>
        <taxon>Cinara</taxon>
    </lineage>
</organism>
<evidence type="ECO:0000256" key="2">
    <source>
        <dbReference type="ARBA" id="ARBA00023054"/>
    </source>
</evidence>
<keyword evidence="7" id="KW-1185">Reference proteome</keyword>
<gene>
    <name evidence="6" type="ORF">CINCED_3A006550</name>
</gene>
<evidence type="ECO:0000256" key="3">
    <source>
        <dbReference type="ARBA" id="ARBA00023175"/>
    </source>
</evidence>
<keyword evidence="2 5" id="KW-0175">Coiled coil</keyword>
<dbReference type="GO" id="GO:0005930">
    <property type="term" value="C:axoneme"/>
    <property type="evidence" value="ECO:0007669"/>
    <property type="project" value="TreeGrafter"/>
</dbReference>
<keyword evidence="3" id="KW-0505">Motor protein</keyword>
<dbReference type="PANTHER" id="PTHR13183">
    <property type="entry name" value="AXONEMAL INNER ARM DYNEIN LIGHT CHAIN 28"/>
    <property type="match status" value="1"/>
</dbReference>
<dbReference type="InterPro" id="IPR019347">
    <property type="entry name" value="Axonemal_dynein_light_chain"/>
</dbReference>
<evidence type="ECO:0000256" key="1">
    <source>
        <dbReference type="ARBA" id="ARBA00023017"/>
    </source>
</evidence>
<dbReference type="Pfam" id="PF10211">
    <property type="entry name" value="Ax_dynein_light"/>
    <property type="match status" value="1"/>
</dbReference>